<name>A0ABQ7MSE9_BRACM</name>
<evidence type="ECO:0000256" key="1">
    <source>
        <dbReference type="SAM" id="MobiDB-lite"/>
    </source>
</evidence>
<dbReference type="EMBL" id="JADBGQ010000004">
    <property type="protein sequence ID" value="KAG5401113.1"/>
    <property type="molecule type" value="Genomic_DNA"/>
</dbReference>
<keyword evidence="3" id="KW-1185">Reference proteome</keyword>
<comment type="caution">
    <text evidence="2">The sequence shown here is derived from an EMBL/GenBank/DDBJ whole genome shotgun (WGS) entry which is preliminary data.</text>
</comment>
<organism evidence="2 3">
    <name type="scientific">Brassica rapa subsp. trilocularis</name>
    <dbReference type="NCBI Taxonomy" id="1813537"/>
    <lineage>
        <taxon>Eukaryota</taxon>
        <taxon>Viridiplantae</taxon>
        <taxon>Streptophyta</taxon>
        <taxon>Embryophyta</taxon>
        <taxon>Tracheophyta</taxon>
        <taxon>Spermatophyta</taxon>
        <taxon>Magnoliopsida</taxon>
        <taxon>eudicotyledons</taxon>
        <taxon>Gunneridae</taxon>
        <taxon>Pentapetalae</taxon>
        <taxon>rosids</taxon>
        <taxon>malvids</taxon>
        <taxon>Brassicales</taxon>
        <taxon>Brassicaceae</taxon>
        <taxon>Brassiceae</taxon>
        <taxon>Brassica</taxon>
    </lineage>
</organism>
<evidence type="ECO:0000313" key="3">
    <source>
        <dbReference type="Proteomes" id="UP000823674"/>
    </source>
</evidence>
<proteinExistence type="predicted"/>
<protein>
    <submittedName>
        <fullName evidence="2">Uncharacterized protein</fullName>
    </submittedName>
</protein>
<accession>A0ABQ7MSE9</accession>
<reference evidence="2 3" key="1">
    <citation type="submission" date="2021-03" db="EMBL/GenBank/DDBJ databases">
        <authorList>
            <person name="King G.J."/>
            <person name="Bancroft I."/>
            <person name="Baten A."/>
            <person name="Bloomfield J."/>
            <person name="Borpatragohain P."/>
            <person name="He Z."/>
            <person name="Irish N."/>
            <person name="Irwin J."/>
            <person name="Liu K."/>
            <person name="Mauleon R.P."/>
            <person name="Moore J."/>
            <person name="Morris R."/>
            <person name="Ostergaard L."/>
            <person name="Wang B."/>
            <person name="Wells R."/>
        </authorList>
    </citation>
    <scope>NUCLEOTIDE SEQUENCE [LARGE SCALE GENOMIC DNA]</scope>
    <source>
        <strain evidence="2">R-o-18</strain>
        <tissue evidence="2">Leaf</tissue>
    </source>
</reference>
<dbReference type="Proteomes" id="UP000823674">
    <property type="component" value="Chromosome A04"/>
</dbReference>
<feature type="region of interest" description="Disordered" evidence="1">
    <location>
        <begin position="70"/>
        <end position="91"/>
    </location>
</feature>
<sequence length="132" mass="15102">MSLAKYTKSLGELSRAFHRTPFGEIDKKSTITQEHNNQNPRDELLQRVFVYFSIDQKIKDNLPLVATKDALKKNRNRPNNRRGATSACRSGLRERPQWVALRGRSGLRFLSSRHRDASDLGVSLWEVAPRGV</sequence>
<gene>
    <name evidence="2" type="primary">A04g505570.1_BraROA</name>
    <name evidence="2" type="ORF">IGI04_015720</name>
</gene>
<evidence type="ECO:0000313" key="2">
    <source>
        <dbReference type="EMBL" id="KAG5401113.1"/>
    </source>
</evidence>